<dbReference type="NCBIfam" id="TIGR00199">
    <property type="entry name" value="PncC_domain"/>
    <property type="match status" value="1"/>
</dbReference>
<dbReference type="Pfam" id="PF02464">
    <property type="entry name" value="CinA"/>
    <property type="match status" value="1"/>
</dbReference>
<dbReference type="Gene3D" id="3.90.950.20">
    <property type="entry name" value="CinA-like"/>
    <property type="match status" value="1"/>
</dbReference>
<dbReference type="AlphaFoldDB" id="A0A6G8B1A6"/>
<gene>
    <name evidence="2" type="ORF">G7084_06025</name>
</gene>
<evidence type="ECO:0000313" key="2">
    <source>
        <dbReference type="EMBL" id="QIL50913.1"/>
    </source>
</evidence>
<organism evidence="2 3">
    <name type="scientific">Weissella coleopterorum</name>
    <dbReference type="NCBI Taxonomy" id="2714949"/>
    <lineage>
        <taxon>Bacteria</taxon>
        <taxon>Bacillati</taxon>
        <taxon>Bacillota</taxon>
        <taxon>Bacilli</taxon>
        <taxon>Lactobacillales</taxon>
        <taxon>Lactobacillaceae</taxon>
        <taxon>Weissella</taxon>
    </lineage>
</organism>
<protein>
    <submittedName>
        <fullName evidence="2">Nicotinamide-nucleotide amidohydrolase family protein</fullName>
    </submittedName>
</protein>
<accession>A0A6G8B1A6</accession>
<name>A0A6G8B1A6_9LACO</name>
<evidence type="ECO:0000313" key="3">
    <source>
        <dbReference type="Proteomes" id="UP000500741"/>
    </source>
</evidence>
<sequence>MKVIEKLGRRLIEQNQSITAAESLTAGMFVSQLANVSGISAILSGSFITYSAEAKEQLIGVSVEMIERYGVVSPQVAKAMARGAQQELNTNWAIGLTGVAGPEALEGHQAGTVYIGIAQPNGLVTAKLYQLTGDRMAVREQAVACGAQLILDLMTKNVTKS</sequence>
<proteinExistence type="predicted"/>
<dbReference type="InterPro" id="IPR008136">
    <property type="entry name" value="CinA_C"/>
</dbReference>
<reference evidence="2 3" key="1">
    <citation type="submission" date="2020-03" db="EMBL/GenBank/DDBJ databases">
        <title>Weissella sp. nov., isolated from Cybister lewisianus.</title>
        <authorList>
            <person name="Hyun D.-W."/>
            <person name="Bae J.-W."/>
        </authorList>
    </citation>
    <scope>NUCLEOTIDE SEQUENCE [LARGE SCALE GENOMIC DNA]</scope>
    <source>
        <strain evidence="2 3">HDW19</strain>
    </source>
</reference>
<dbReference type="SUPFAM" id="SSF142433">
    <property type="entry name" value="CinA-like"/>
    <property type="match status" value="1"/>
</dbReference>
<feature type="domain" description="CinA C-terminal" evidence="1">
    <location>
        <begin position="3"/>
        <end position="153"/>
    </location>
</feature>
<keyword evidence="3" id="KW-1185">Reference proteome</keyword>
<keyword evidence="2" id="KW-0378">Hydrolase</keyword>
<evidence type="ECO:0000259" key="1">
    <source>
        <dbReference type="Pfam" id="PF02464"/>
    </source>
</evidence>
<dbReference type="RefSeq" id="WP_166010978.1">
    <property type="nucleotide sequence ID" value="NZ_CP049888.1"/>
</dbReference>
<dbReference type="InterPro" id="IPR036653">
    <property type="entry name" value="CinA-like_C"/>
</dbReference>
<dbReference type="GO" id="GO:0016787">
    <property type="term" value="F:hydrolase activity"/>
    <property type="evidence" value="ECO:0007669"/>
    <property type="project" value="UniProtKB-KW"/>
</dbReference>
<dbReference type="EMBL" id="CP049888">
    <property type="protein sequence ID" value="QIL50913.1"/>
    <property type="molecule type" value="Genomic_DNA"/>
</dbReference>
<dbReference type="KEGG" id="wco:G7084_06025"/>
<dbReference type="Proteomes" id="UP000500741">
    <property type="component" value="Chromosome"/>
</dbReference>